<accession>A0AAV7ESY2</accession>
<evidence type="ECO:0000313" key="3">
    <source>
        <dbReference type="EMBL" id="KAG9451985.1"/>
    </source>
</evidence>
<dbReference type="EMBL" id="JAINDJ010000003">
    <property type="protein sequence ID" value="KAG9451985.1"/>
    <property type="molecule type" value="Genomic_DNA"/>
</dbReference>
<keyword evidence="2" id="KW-0698">rRNA processing</keyword>
<protein>
    <recommendedName>
        <fullName evidence="5">Pre-rRNA-processing protein TSR2 homolog</fullName>
    </recommendedName>
</protein>
<evidence type="ECO:0000256" key="1">
    <source>
        <dbReference type="ARBA" id="ARBA00006524"/>
    </source>
</evidence>
<name>A0AAV7ESY2_ARIFI</name>
<comment type="caution">
    <text evidence="3">The sequence shown here is derived from an EMBL/GenBank/DDBJ whole genome shotgun (WGS) entry which is preliminary data.</text>
</comment>
<dbReference type="Pfam" id="PF10273">
    <property type="entry name" value="WGG"/>
    <property type="match status" value="1"/>
</dbReference>
<evidence type="ECO:0000313" key="4">
    <source>
        <dbReference type="Proteomes" id="UP000825729"/>
    </source>
</evidence>
<dbReference type="GO" id="GO:0006364">
    <property type="term" value="P:rRNA processing"/>
    <property type="evidence" value="ECO:0007669"/>
    <property type="project" value="UniProtKB-KW"/>
</dbReference>
<dbReference type="PANTHER" id="PTHR21250">
    <property type="entry name" value="PRE-RRNA-PROCESSING PROTEIN TSR2 HOMOLOG"/>
    <property type="match status" value="1"/>
</dbReference>
<evidence type="ECO:0008006" key="5">
    <source>
        <dbReference type="Google" id="ProtNLM"/>
    </source>
</evidence>
<keyword evidence="4" id="KW-1185">Reference proteome</keyword>
<dbReference type="Proteomes" id="UP000825729">
    <property type="component" value="Unassembled WGS sequence"/>
</dbReference>
<reference evidence="3 4" key="1">
    <citation type="submission" date="2021-07" db="EMBL/GenBank/DDBJ databases">
        <title>The Aristolochia fimbriata genome: insights into angiosperm evolution, floral development and chemical biosynthesis.</title>
        <authorList>
            <person name="Jiao Y."/>
        </authorList>
    </citation>
    <scope>NUCLEOTIDE SEQUENCE [LARGE SCALE GENOMIC DNA]</scope>
    <source>
        <strain evidence="3">IBCAS-2021</strain>
        <tissue evidence="3">Leaf</tissue>
    </source>
</reference>
<organism evidence="3 4">
    <name type="scientific">Aristolochia fimbriata</name>
    <name type="common">White veined hardy Dutchman's pipe vine</name>
    <dbReference type="NCBI Taxonomy" id="158543"/>
    <lineage>
        <taxon>Eukaryota</taxon>
        <taxon>Viridiplantae</taxon>
        <taxon>Streptophyta</taxon>
        <taxon>Embryophyta</taxon>
        <taxon>Tracheophyta</taxon>
        <taxon>Spermatophyta</taxon>
        <taxon>Magnoliopsida</taxon>
        <taxon>Magnoliidae</taxon>
        <taxon>Piperales</taxon>
        <taxon>Aristolochiaceae</taxon>
        <taxon>Aristolochia</taxon>
    </lineage>
</organism>
<dbReference type="InterPro" id="IPR019398">
    <property type="entry name" value="Pre-rRNA_process_TSR2"/>
</dbReference>
<proteinExistence type="inferred from homology"/>
<gene>
    <name evidence="3" type="ORF">H6P81_004889</name>
</gene>
<dbReference type="AlphaFoldDB" id="A0AAV7ESY2"/>
<evidence type="ECO:0000256" key="2">
    <source>
        <dbReference type="ARBA" id="ARBA00022552"/>
    </source>
</evidence>
<sequence>MAYRNDASDQSGTLSQLVSDLVAWFAQATVPHCIDDLENILDETMVLSFNTEVEDGSIEKVAEQLMIVHEECFQGYFFTFPGMNGD</sequence>
<comment type="similarity">
    <text evidence="1">Belongs to the TSR2 family.</text>
</comment>